<evidence type="ECO:0000256" key="5">
    <source>
        <dbReference type="ARBA" id="ARBA00022989"/>
    </source>
</evidence>
<dbReference type="SMART" id="SM00304">
    <property type="entry name" value="HAMP"/>
    <property type="match status" value="1"/>
</dbReference>
<dbReference type="CDD" id="cd06225">
    <property type="entry name" value="HAMP"/>
    <property type="match status" value="1"/>
</dbReference>
<dbReference type="Gene3D" id="3.30.450.20">
    <property type="entry name" value="PAS domain"/>
    <property type="match status" value="1"/>
</dbReference>
<keyword evidence="2" id="KW-1003">Cell membrane</keyword>
<dbReference type="Proteomes" id="UP000277007">
    <property type="component" value="Unassembled WGS sequence"/>
</dbReference>
<evidence type="ECO:0000256" key="6">
    <source>
        <dbReference type="ARBA" id="ARBA00023136"/>
    </source>
</evidence>
<feature type="domain" description="HAMP" evidence="13">
    <location>
        <begin position="175"/>
        <end position="228"/>
    </location>
</feature>
<dbReference type="PANTHER" id="PTHR32089">
    <property type="entry name" value="METHYL-ACCEPTING CHEMOTAXIS PROTEIN MCPB"/>
    <property type="match status" value="1"/>
</dbReference>
<organism evidence="14 15">
    <name type="scientific">Azospirillum griseum</name>
    <dbReference type="NCBI Taxonomy" id="2496639"/>
    <lineage>
        <taxon>Bacteria</taxon>
        <taxon>Pseudomonadati</taxon>
        <taxon>Pseudomonadota</taxon>
        <taxon>Alphaproteobacteria</taxon>
        <taxon>Rhodospirillales</taxon>
        <taxon>Azospirillaceae</taxon>
        <taxon>Azospirillum</taxon>
    </lineage>
</organism>
<dbReference type="PROSITE" id="PS50111">
    <property type="entry name" value="CHEMOTAXIS_TRANSDUC_2"/>
    <property type="match status" value="1"/>
</dbReference>
<dbReference type="PROSITE" id="PS50885">
    <property type="entry name" value="HAMP"/>
    <property type="match status" value="1"/>
</dbReference>
<proteinExistence type="inferred from homology"/>
<dbReference type="SUPFAM" id="SSF58104">
    <property type="entry name" value="Methyl-accepting chemotaxis protein (MCP) signaling domain"/>
    <property type="match status" value="1"/>
</dbReference>
<keyword evidence="15" id="KW-1185">Reference proteome</keyword>
<keyword evidence="7 9" id="KW-0807">Transducer</keyword>
<dbReference type="OrthoDB" id="7260004at2"/>
<evidence type="ECO:0000259" key="11">
    <source>
        <dbReference type="PROSITE" id="PS50111"/>
    </source>
</evidence>
<dbReference type="InterPro" id="IPR004090">
    <property type="entry name" value="Chemotax_Me-accpt_rcpt"/>
</dbReference>
<dbReference type="Gene3D" id="1.10.287.950">
    <property type="entry name" value="Methyl-accepting chemotaxis protein"/>
    <property type="match status" value="1"/>
</dbReference>
<evidence type="ECO:0000256" key="7">
    <source>
        <dbReference type="ARBA" id="ARBA00023224"/>
    </source>
</evidence>
<comment type="similarity">
    <text evidence="8">Belongs to the methyl-accepting chemotaxis (MCP) protein family.</text>
</comment>
<gene>
    <name evidence="14" type="ORF">EJ903_21295</name>
</gene>
<evidence type="ECO:0000313" key="14">
    <source>
        <dbReference type="EMBL" id="RTR16187.1"/>
    </source>
</evidence>
<name>A0A3S0HXX2_9PROT</name>
<accession>A0A3S0HXX2</accession>
<evidence type="ECO:0000313" key="15">
    <source>
        <dbReference type="Proteomes" id="UP000277007"/>
    </source>
</evidence>
<feature type="domain" description="Methyl-accepting transducer" evidence="11">
    <location>
        <begin position="269"/>
        <end position="505"/>
    </location>
</feature>
<dbReference type="AlphaFoldDB" id="A0A3S0HXX2"/>
<dbReference type="InterPro" id="IPR003660">
    <property type="entry name" value="HAMP_dom"/>
</dbReference>
<comment type="subcellular location">
    <subcellularLocation>
        <location evidence="1">Cell inner membrane</location>
        <topology evidence="1">Multi-pass membrane protein</topology>
    </subcellularLocation>
</comment>
<dbReference type="GO" id="GO:0004888">
    <property type="term" value="F:transmembrane signaling receptor activity"/>
    <property type="evidence" value="ECO:0007669"/>
    <property type="project" value="InterPro"/>
</dbReference>
<reference evidence="14 15" key="1">
    <citation type="submission" date="2018-12" db="EMBL/GenBank/DDBJ databases">
        <authorList>
            <person name="Yang Y."/>
        </authorList>
    </citation>
    <scope>NUCLEOTIDE SEQUENCE [LARGE SCALE GENOMIC DNA]</scope>
    <source>
        <strain evidence="14 15">L-25-5w-1</strain>
    </source>
</reference>
<keyword evidence="4 10" id="KW-0812">Transmembrane</keyword>
<evidence type="ECO:0000256" key="8">
    <source>
        <dbReference type="ARBA" id="ARBA00029447"/>
    </source>
</evidence>
<evidence type="ECO:0000256" key="4">
    <source>
        <dbReference type="ARBA" id="ARBA00022692"/>
    </source>
</evidence>
<dbReference type="PRINTS" id="PR00260">
    <property type="entry name" value="CHEMTRNSDUCR"/>
</dbReference>
<dbReference type="PANTHER" id="PTHR32089:SF112">
    <property type="entry name" value="LYSOZYME-LIKE PROTEIN-RELATED"/>
    <property type="match status" value="1"/>
</dbReference>
<dbReference type="SMART" id="SM01049">
    <property type="entry name" value="Cache_2"/>
    <property type="match status" value="1"/>
</dbReference>
<dbReference type="SMART" id="SM00283">
    <property type="entry name" value="MA"/>
    <property type="match status" value="1"/>
</dbReference>
<dbReference type="GO" id="GO:0006935">
    <property type="term" value="P:chemotaxis"/>
    <property type="evidence" value="ECO:0007669"/>
    <property type="project" value="InterPro"/>
</dbReference>
<evidence type="ECO:0000259" key="13">
    <source>
        <dbReference type="PROSITE" id="PS50885"/>
    </source>
</evidence>
<evidence type="ECO:0000256" key="9">
    <source>
        <dbReference type="PROSITE-ProRule" id="PRU00284"/>
    </source>
</evidence>
<feature type="domain" description="T-SNARE coiled-coil homology" evidence="12">
    <location>
        <begin position="421"/>
        <end position="483"/>
    </location>
</feature>
<dbReference type="PROSITE" id="PS50192">
    <property type="entry name" value="T_SNARE"/>
    <property type="match status" value="1"/>
</dbReference>
<dbReference type="InterPro" id="IPR000727">
    <property type="entry name" value="T_SNARE_dom"/>
</dbReference>
<evidence type="ECO:0000259" key="12">
    <source>
        <dbReference type="PROSITE" id="PS50192"/>
    </source>
</evidence>
<dbReference type="Pfam" id="PF00015">
    <property type="entry name" value="MCPsignal"/>
    <property type="match status" value="1"/>
</dbReference>
<evidence type="ECO:0000256" key="2">
    <source>
        <dbReference type="ARBA" id="ARBA00022475"/>
    </source>
</evidence>
<sequence>MVEDRKSSVRNVVETAVSIATYYHREAQNGTLPEAEAKERAKSTIRALRYGKGDYFFIYNTKGVTEVHGTRKELEGKLRLDEKDSDGFAFLRHQIANAQAGGGYTTYRFTKPNGGTALFQKISYDALFAPWDWVIASGVYVDDIDAAFAAELQQQLIVIAMVVAVMLLASLCLGKAITRPITDLAKGMRGLAGGDVSILVEGADRRDEIGDMAKAVQVFKDNSLSMSALRQDSEQAQARAEQERRQGMLALADGFETQIKSIVDGVAAQAGQLRSTSSVLADIANRATGQSDVTLRAASDAGSGIQIVAAAAEQLASSIQEISAEVTRSADLSRKAVDETRRTAEIVDGLTAAASKIGDVVNLINAIASQTNLLALNATIEAARAGEAGKGFAVVANEVKALAGQTAKATEEISTQIGTIQSATRSVVSAIDGISGSITSVNQTATTIASAVEEQGAATREIARNVQQASHGAQEVVSNVSGMQKMAGETGTGAAQVQAAAADLLAQSEALTRQMDRFISGIRAG</sequence>
<evidence type="ECO:0000256" key="3">
    <source>
        <dbReference type="ARBA" id="ARBA00022519"/>
    </source>
</evidence>
<dbReference type="InterPro" id="IPR004089">
    <property type="entry name" value="MCPsignal_dom"/>
</dbReference>
<dbReference type="GO" id="GO:0005886">
    <property type="term" value="C:plasma membrane"/>
    <property type="evidence" value="ECO:0007669"/>
    <property type="project" value="UniProtKB-SubCell"/>
</dbReference>
<dbReference type="Gene3D" id="6.10.340.10">
    <property type="match status" value="1"/>
</dbReference>
<dbReference type="InterPro" id="IPR033480">
    <property type="entry name" value="sCache_2"/>
</dbReference>
<keyword evidence="5 10" id="KW-1133">Transmembrane helix</keyword>
<dbReference type="GO" id="GO:0007165">
    <property type="term" value="P:signal transduction"/>
    <property type="evidence" value="ECO:0007669"/>
    <property type="project" value="UniProtKB-KW"/>
</dbReference>
<dbReference type="Pfam" id="PF00672">
    <property type="entry name" value="HAMP"/>
    <property type="match status" value="1"/>
</dbReference>
<evidence type="ECO:0000256" key="1">
    <source>
        <dbReference type="ARBA" id="ARBA00004429"/>
    </source>
</evidence>
<dbReference type="Pfam" id="PF17200">
    <property type="entry name" value="sCache_2"/>
    <property type="match status" value="1"/>
</dbReference>
<evidence type="ECO:0000256" key="10">
    <source>
        <dbReference type="SAM" id="Phobius"/>
    </source>
</evidence>
<keyword evidence="3" id="KW-0997">Cell inner membrane</keyword>
<dbReference type="EMBL" id="RXMA01000027">
    <property type="protein sequence ID" value="RTR16187.1"/>
    <property type="molecule type" value="Genomic_DNA"/>
</dbReference>
<feature type="transmembrane region" description="Helical" evidence="10">
    <location>
        <begin position="156"/>
        <end position="177"/>
    </location>
</feature>
<comment type="caution">
    <text evidence="14">The sequence shown here is derived from an EMBL/GenBank/DDBJ whole genome shotgun (WGS) entry which is preliminary data.</text>
</comment>
<keyword evidence="6 10" id="KW-0472">Membrane</keyword>
<protein>
    <submittedName>
        <fullName evidence="14">Methyl-accepting chemotaxis protein</fullName>
    </submittedName>
</protein>